<dbReference type="Gene3D" id="3.40.50.150">
    <property type="entry name" value="Vaccinia Virus protein VP39"/>
    <property type="match status" value="1"/>
</dbReference>
<evidence type="ECO:0000256" key="4">
    <source>
        <dbReference type="ARBA" id="ARBA00022691"/>
    </source>
</evidence>
<reference evidence="7" key="1">
    <citation type="journal article" date="2015" name="Nature">
        <title>Complex archaea that bridge the gap between prokaryotes and eukaryotes.</title>
        <authorList>
            <person name="Spang A."/>
            <person name="Saw J.H."/>
            <person name="Jorgensen S.L."/>
            <person name="Zaremba-Niedzwiedzka K."/>
            <person name="Martijn J."/>
            <person name="Lind A.E."/>
            <person name="van Eijk R."/>
            <person name="Schleper C."/>
            <person name="Guy L."/>
            <person name="Ettema T.J."/>
        </authorList>
    </citation>
    <scope>NUCLEOTIDE SEQUENCE</scope>
</reference>
<evidence type="ECO:0000256" key="2">
    <source>
        <dbReference type="ARBA" id="ARBA00022603"/>
    </source>
</evidence>
<keyword evidence="4" id="KW-0949">S-adenosyl-L-methionine</keyword>
<dbReference type="Pfam" id="PF17125">
    <property type="entry name" value="Methyltr_RsmF_N"/>
    <property type="match status" value="1"/>
</dbReference>
<sequence length="302" mass="34303">MIERYILFLGLDETINLLKANELPLTKTIRTNTLKITSLGLKSRLEEKGFKLEPIKWIPYGFKIVKETYNLGSTHEYLQGYYYLQNVASMLPAKILDPKPNDIVIDMCAAPGSKSTHLAQLMKNKGMLLLNDKYSNRIPALEINLRRLGVMNSIILNFDSINLPKLNLKADKILLDAPCTGEGLIRQDISRKRSKILTDIKKLSLIQKKLLRAGLQSLKPRGELLYSTCSIGPEENELVVNEVLESESNFTISKLSESYGESGYTEVYGKTLRIDLKNSQRLYPHIHDTIGFFLCLIRKKNV</sequence>
<gene>
    <name evidence="7" type="ORF">LCGC14_1362550</name>
</gene>
<keyword evidence="5" id="KW-0694">RNA-binding</keyword>
<evidence type="ECO:0000313" key="7">
    <source>
        <dbReference type="EMBL" id="KKM78181.1"/>
    </source>
</evidence>
<dbReference type="InterPro" id="IPR031341">
    <property type="entry name" value="Methyltr_RsmF_N"/>
</dbReference>
<dbReference type="EMBL" id="LAZR01008530">
    <property type="protein sequence ID" value="KKM78181.1"/>
    <property type="molecule type" value="Genomic_DNA"/>
</dbReference>
<dbReference type="GO" id="GO:0030488">
    <property type="term" value="P:tRNA methylation"/>
    <property type="evidence" value="ECO:0007669"/>
    <property type="project" value="TreeGrafter"/>
</dbReference>
<dbReference type="Gene3D" id="3.30.70.1170">
    <property type="entry name" value="Sun protein, domain 3"/>
    <property type="match status" value="1"/>
</dbReference>
<dbReference type="InterPro" id="IPR029063">
    <property type="entry name" value="SAM-dependent_MTases_sf"/>
</dbReference>
<name>A0A0F9KTQ7_9ZZZZ</name>
<evidence type="ECO:0000256" key="5">
    <source>
        <dbReference type="ARBA" id="ARBA00022884"/>
    </source>
</evidence>
<feature type="domain" description="SAM-dependent MTase RsmB/NOP-type" evidence="6">
    <location>
        <begin position="17"/>
        <end position="300"/>
    </location>
</feature>
<keyword evidence="1" id="KW-0963">Cytoplasm</keyword>
<dbReference type="InterPro" id="IPR011023">
    <property type="entry name" value="Nop2p"/>
</dbReference>
<dbReference type="AlphaFoldDB" id="A0A0F9KTQ7"/>
<dbReference type="SUPFAM" id="SSF53335">
    <property type="entry name" value="S-adenosyl-L-methionine-dependent methyltransferases"/>
    <property type="match status" value="1"/>
</dbReference>
<evidence type="ECO:0000256" key="1">
    <source>
        <dbReference type="ARBA" id="ARBA00022490"/>
    </source>
</evidence>
<dbReference type="InterPro" id="IPR023267">
    <property type="entry name" value="RCMT"/>
</dbReference>
<dbReference type="InterPro" id="IPR001678">
    <property type="entry name" value="MeTrfase_RsmB-F_NOP2_dom"/>
</dbReference>
<accession>A0A0F9KTQ7</accession>
<dbReference type="NCBIfam" id="TIGR00446">
    <property type="entry name" value="nop2p"/>
    <property type="match status" value="1"/>
</dbReference>
<dbReference type="PRINTS" id="PR02008">
    <property type="entry name" value="RCMTFAMILY"/>
</dbReference>
<dbReference type="InterPro" id="IPR049560">
    <property type="entry name" value="MeTrfase_RsmB-F_NOP2_cat"/>
</dbReference>
<dbReference type="PANTHER" id="PTHR22807:SF74">
    <property type="entry name" value="TRNA (CYTOSINE(48)-C(5))-METHYLTRANSFERASE"/>
    <property type="match status" value="1"/>
</dbReference>
<comment type="caution">
    <text evidence="7">The sequence shown here is derived from an EMBL/GenBank/DDBJ whole genome shotgun (WGS) entry which is preliminary data.</text>
</comment>
<organism evidence="7">
    <name type="scientific">marine sediment metagenome</name>
    <dbReference type="NCBI Taxonomy" id="412755"/>
    <lineage>
        <taxon>unclassified sequences</taxon>
        <taxon>metagenomes</taxon>
        <taxon>ecological metagenomes</taxon>
    </lineage>
</organism>
<dbReference type="PROSITE" id="PS51686">
    <property type="entry name" value="SAM_MT_RSMB_NOP"/>
    <property type="match status" value="1"/>
</dbReference>
<dbReference type="GO" id="GO:0003723">
    <property type="term" value="F:RNA binding"/>
    <property type="evidence" value="ECO:0007669"/>
    <property type="project" value="UniProtKB-KW"/>
</dbReference>
<keyword evidence="3" id="KW-0808">Transferase</keyword>
<dbReference type="Pfam" id="PF01189">
    <property type="entry name" value="Methyltr_RsmB-F"/>
    <property type="match status" value="1"/>
</dbReference>
<proteinExistence type="predicted"/>
<dbReference type="GO" id="GO:0016428">
    <property type="term" value="F:tRNA (cytidine-5-)-methyltransferase activity"/>
    <property type="evidence" value="ECO:0007669"/>
    <property type="project" value="TreeGrafter"/>
</dbReference>
<dbReference type="PANTHER" id="PTHR22807">
    <property type="entry name" value="NOP2 YEAST -RELATED NOL1/NOP2/FMU SUN DOMAIN-CONTAINING"/>
    <property type="match status" value="1"/>
</dbReference>
<evidence type="ECO:0000256" key="3">
    <source>
        <dbReference type="ARBA" id="ARBA00022679"/>
    </source>
</evidence>
<keyword evidence="2" id="KW-0489">Methyltransferase</keyword>
<evidence type="ECO:0000259" key="6">
    <source>
        <dbReference type="PROSITE" id="PS51686"/>
    </source>
</evidence>
<protein>
    <recommendedName>
        <fullName evidence="6">SAM-dependent MTase RsmB/NOP-type domain-containing protein</fullName>
    </recommendedName>
</protein>